<accession>A0ABS4B1N1</accession>
<comment type="caution">
    <text evidence="3">The sequence shown here is derived from an EMBL/GenBank/DDBJ whole genome shotgun (WGS) entry which is preliminary data.</text>
</comment>
<feature type="compositionally biased region" description="Low complexity" evidence="1">
    <location>
        <begin position="17"/>
        <end position="30"/>
    </location>
</feature>
<evidence type="ECO:0000256" key="2">
    <source>
        <dbReference type="SAM" id="Phobius"/>
    </source>
</evidence>
<evidence type="ECO:0000313" key="3">
    <source>
        <dbReference type="EMBL" id="MBP0466752.1"/>
    </source>
</evidence>
<dbReference type="Proteomes" id="UP000680815">
    <property type="component" value="Unassembled WGS sequence"/>
</dbReference>
<sequence>MTDPDATVRLPRPAAPGPARGAAPAPTRAARPSRLVLAGGAAVLLAGAGAAALWLWLGQGPAEPPPKPEAPGVATPAPTAPSPPRSMTMAPPADFAPPVASEEAILAHRAERPVIFRLDANPRVFVVDFPGLEVQGATLNRVAALVEKAGQPRDRVLPDAALAAAITASGETAGTYYYGHNYRGRDLERFFALADRDGIALNAEEQWLRREVARLRRLVPAPEDFALVSVPGLEPRVDAAMRRAILHHEIGHGHFFTDARFAAHVALVWRDVFTEQERARFRAFLEREGYDPALEEVMMNEAMSYLIFTPDPRFFTPAHAGLDDVRADVLRAALRAGAPR</sequence>
<dbReference type="RefSeq" id="WP_209354141.1">
    <property type="nucleotide sequence ID" value="NZ_JAGIYZ010000036.1"/>
</dbReference>
<gene>
    <name evidence="3" type="ORF">J5Y09_22680</name>
</gene>
<feature type="transmembrane region" description="Helical" evidence="2">
    <location>
        <begin position="35"/>
        <end position="57"/>
    </location>
</feature>
<feature type="region of interest" description="Disordered" evidence="1">
    <location>
        <begin position="1"/>
        <end position="30"/>
    </location>
</feature>
<proteinExistence type="predicted"/>
<evidence type="ECO:0000256" key="1">
    <source>
        <dbReference type="SAM" id="MobiDB-lite"/>
    </source>
</evidence>
<protein>
    <submittedName>
        <fullName evidence="3">Uncharacterized protein</fullName>
    </submittedName>
</protein>
<organism evidence="3 4">
    <name type="scientific">Roseomonas nitratireducens</name>
    <dbReference type="NCBI Taxonomy" id="2820810"/>
    <lineage>
        <taxon>Bacteria</taxon>
        <taxon>Pseudomonadati</taxon>
        <taxon>Pseudomonadota</taxon>
        <taxon>Alphaproteobacteria</taxon>
        <taxon>Acetobacterales</taxon>
        <taxon>Roseomonadaceae</taxon>
        <taxon>Roseomonas</taxon>
    </lineage>
</organism>
<keyword evidence="4" id="KW-1185">Reference proteome</keyword>
<keyword evidence="2" id="KW-0472">Membrane</keyword>
<keyword evidence="2" id="KW-0812">Transmembrane</keyword>
<dbReference type="EMBL" id="JAGIYZ010000036">
    <property type="protein sequence ID" value="MBP0466752.1"/>
    <property type="molecule type" value="Genomic_DNA"/>
</dbReference>
<feature type="region of interest" description="Disordered" evidence="1">
    <location>
        <begin position="62"/>
        <end position="94"/>
    </location>
</feature>
<reference evidence="3 4" key="1">
    <citation type="submission" date="2021-03" db="EMBL/GenBank/DDBJ databases">
        <authorList>
            <person name="So Y."/>
        </authorList>
    </citation>
    <scope>NUCLEOTIDE SEQUENCE [LARGE SCALE GENOMIC DNA]</scope>
    <source>
        <strain evidence="3 4">PWR1</strain>
    </source>
</reference>
<keyword evidence="2" id="KW-1133">Transmembrane helix</keyword>
<name>A0ABS4B1N1_9PROT</name>
<evidence type="ECO:0000313" key="4">
    <source>
        <dbReference type="Proteomes" id="UP000680815"/>
    </source>
</evidence>